<dbReference type="InterPro" id="IPR036938">
    <property type="entry name" value="PAP2/HPO_sf"/>
</dbReference>
<keyword evidence="1" id="KW-0812">Transmembrane</keyword>
<feature type="transmembrane region" description="Helical" evidence="1">
    <location>
        <begin position="54"/>
        <end position="79"/>
    </location>
</feature>
<accession>H5X588</accession>
<evidence type="ECO:0000313" key="3">
    <source>
        <dbReference type="EMBL" id="EHR48899.1"/>
    </source>
</evidence>
<dbReference type="RefSeq" id="WP_009152289.1">
    <property type="nucleotide sequence ID" value="NZ_CM001439.1"/>
</dbReference>
<feature type="transmembrane region" description="Helical" evidence="1">
    <location>
        <begin position="91"/>
        <end position="109"/>
    </location>
</feature>
<proteinExistence type="predicted"/>
<dbReference type="eggNOG" id="COG0671">
    <property type="taxonomic scope" value="Bacteria"/>
</dbReference>
<sequence length="212" mass="21670">MTRTAPSPSLLRQPWLIIAPATLVLVVLGFGYSGAGTASGVDAAVQGWLERPVFAVYLIARVIDFGAEPVGALLVLVALGSACLFSHRPRLAVLAVVGPASTIAATALLKPLVDRTINGGHLSFPSGHTAFATAVGLVAALLLTNVLGLGRVIGGFLVLAIGSAAALAMGWAQVVLGSHYPTDAVGGWCTALIVVPTAGWLLELYWRGRVSG</sequence>
<evidence type="ECO:0000256" key="1">
    <source>
        <dbReference type="SAM" id="Phobius"/>
    </source>
</evidence>
<gene>
    <name evidence="3" type="ORF">SacmaDRAFT_0598</name>
</gene>
<reference evidence="3 4" key="1">
    <citation type="journal article" date="2012" name="Stand. Genomic Sci.">
        <title>Genome sequence of the ocean sediment bacterium Saccharomonospora marina type strain (XMU15(T)).</title>
        <authorList>
            <person name="Klenk H.P."/>
            <person name="Lu M."/>
            <person name="Lucas S."/>
            <person name="Lapidus A."/>
            <person name="Copeland A."/>
            <person name="Pitluck S."/>
            <person name="Goodwin L.A."/>
            <person name="Han C."/>
            <person name="Tapia R."/>
            <person name="Brambilla E.M."/>
            <person name="Potter G."/>
            <person name="Land M."/>
            <person name="Ivanova N."/>
            <person name="Rohde M."/>
            <person name="Goker M."/>
            <person name="Detter J.C."/>
            <person name="Li W.J."/>
            <person name="Kyrpides N.C."/>
            <person name="Woyke T."/>
        </authorList>
    </citation>
    <scope>NUCLEOTIDE SEQUENCE [LARGE SCALE GENOMIC DNA]</scope>
    <source>
        <strain evidence="3 4">XMU15</strain>
    </source>
</reference>
<feature type="domain" description="Phosphatidic acid phosphatase type 2/haloperoxidase" evidence="2">
    <location>
        <begin position="111"/>
        <end position="195"/>
    </location>
</feature>
<feature type="transmembrane region" description="Helical" evidence="1">
    <location>
        <begin position="156"/>
        <end position="173"/>
    </location>
</feature>
<dbReference type="AlphaFoldDB" id="H5X588"/>
<feature type="transmembrane region" description="Helical" evidence="1">
    <location>
        <begin position="185"/>
        <end position="206"/>
    </location>
</feature>
<feature type="transmembrane region" description="Helical" evidence="1">
    <location>
        <begin position="15"/>
        <end position="34"/>
    </location>
</feature>
<dbReference type="STRING" id="882083.SacmaDRAFT_0598"/>
<dbReference type="EMBL" id="CM001439">
    <property type="protein sequence ID" value="EHR48899.1"/>
    <property type="molecule type" value="Genomic_DNA"/>
</dbReference>
<dbReference type="InterPro" id="IPR000326">
    <property type="entry name" value="PAP2/HPO"/>
</dbReference>
<dbReference type="Pfam" id="PF01569">
    <property type="entry name" value="PAP2"/>
    <property type="match status" value="1"/>
</dbReference>
<feature type="transmembrane region" description="Helical" evidence="1">
    <location>
        <begin position="129"/>
        <end position="149"/>
    </location>
</feature>
<dbReference type="OrthoDB" id="3822538at2"/>
<keyword evidence="4" id="KW-1185">Reference proteome</keyword>
<name>H5X588_9PSEU</name>
<dbReference type="Proteomes" id="UP000004926">
    <property type="component" value="Chromosome"/>
</dbReference>
<dbReference type="HOGENOM" id="CLU_1219149_0_0_11"/>
<dbReference type="SUPFAM" id="SSF48317">
    <property type="entry name" value="Acid phosphatase/Vanadium-dependent haloperoxidase"/>
    <property type="match status" value="1"/>
</dbReference>
<organism evidence="3 4">
    <name type="scientific">Saccharomonospora marina XMU15</name>
    <dbReference type="NCBI Taxonomy" id="882083"/>
    <lineage>
        <taxon>Bacteria</taxon>
        <taxon>Bacillati</taxon>
        <taxon>Actinomycetota</taxon>
        <taxon>Actinomycetes</taxon>
        <taxon>Pseudonocardiales</taxon>
        <taxon>Pseudonocardiaceae</taxon>
        <taxon>Saccharomonospora</taxon>
    </lineage>
</organism>
<dbReference type="Gene3D" id="1.20.144.10">
    <property type="entry name" value="Phosphatidic acid phosphatase type 2/haloperoxidase"/>
    <property type="match status" value="1"/>
</dbReference>
<evidence type="ECO:0000259" key="2">
    <source>
        <dbReference type="Pfam" id="PF01569"/>
    </source>
</evidence>
<protein>
    <submittedName>
        <fullName evidence="3">PAP2 superfamily protein</fullName>
    </submittedName>
</protein>
<keyword evidence="1" id="KW-0472">Membrane</keyword>
<keyword evidence="1" id="KW-1133">Transmembrane helix</keyword>
<evidence type="ECO:0000313" key="4">
    <source>
        <dbReference type="Proteomes" id="UP000004926"/>
    </source>
</evidence>